<accession>A0A1I1UHY0</accession>
<gene>
    <name evidence="2" type="ORF">SAMN04515678_102231</name>
</gene>
<dbReference type="RefSeq" id="WP_262504490.1">
    <property type="nucleotide sequence ID" value="NZ_FOMS01000002.1"/>
</dbReference>
<evidence type="ECO:0000256" key="1">
    <source>
        <dbReference type="SAM" id="Phobius"/>
    </source>
</evidence>
<keyword evidence="1" id="KW-0472">Membrane</keyword>
<evidence type="ECO:0000313" key="3">
    <source>
        <dbReference type="Proteomes" id="UP000325289"/>
    </source>
</evidence>
<proteinExistence type="predicted"/>
<dbReference type="Proteomes" id="UP000325289">
    <property type="component" value="Unassembled WGS sequence"/>
</dbReference>
<dbReference type="EMBL" id="FOMS01000002">
    <property type="protein sequence ID" value="SFD67540.1"/>
    <property type="molecule type" value="Genomic_DNA"/>
</dbReference>
<keyword evidence="3" id="KW-1185">Reference proteome</keyword>
<feature type="transmembrane region" description="Helical" evidence="1">
    <location>
        <begin position="6"/>
        <end position="23"/>
    </location>
</feature>
<keyword evidence="1" id="KW-0812">Transmembrane</keyword>
<organism evidence="2 3">
    <name type="scientific">Roseivivax sediminis</name>
    <dbReference type="NCBI Taxonomy" id="936889"/>
    <lineage>
        <taxon>Bacteria</taxon>
        <taxon>Pseudomonadati</taxon>
        <taxon>Pseudomonadota</taxon>
        <taxon>Alphaproteobacteria</taxon>
        <taxon>Rhodobacterales</taxon>
        <taxon>Roseobacteraceae</taxon>
        <taxon>Roseivivax</taxon>
    </lineage>
</organism>
<keyword evidence="1" id="KW-1133">Transmembrane helix</keyword>
<name>A0A1I1UHY0_9RHOB</name>
<protein>
    <submittedName>
        <fullName evidence="2">Uncharacterized protein</fullName>
    </submittedName>
</protein>
<sequence length="44" mass="4505">MSRNTLIIAGVVVVVIVVLFAVFSGSSVDAPASETEVPEAEATE</sequence>
<reference evidence="2 3" key="1">
    <citation type="submission" date="2016-10" db="EMBL/GenBank/DDBJ databases">
        <authorList>
            <person name="Varghese N."/>
            <person name="Submissions S."/>
        </authorList>
    </citation>
    <scope>NUCLEOTIDE SEQUENCE [LARGE SCALE GENOMIC DNA]</scope>
    <source>
        <strain evidence="3">YIM D21,KCTC 23444,ACCC 10710</strain>
    </source>
</reference>
<dbReference type="AlphaFoldDB" id="A0A1I1UHY0"/>
<evidence type="ECO:0000313" key="2">
    <source>
        <dbReference type="EMBL" id="SFD67540.1"/>
    </source>
</evidence>